<proteinExistence type="predicted"/>
<name>A0ACB9YNY6_9PEZI</name>
<protein>
    <submittedName>
        <fullName evidence="1">Heterokaryon incompatibility protein-domain-containing protein</fullName>
    </submittedName>
</protein>
<organism evidence="1 2">
    <name type="scientific">Hypoxylon rubiginosum</name>
    <dbReference type="NCBI Taxonomy" id="110542"/>
    <lineage>
        <taxon>Eukaryota</taxon>
        <taxon>Fungi</taxon>
        <taxon>Dikarya</taxon>
        <taxon>Ascomycota</taxon>
        <taxon>Pezizomycotina</taxon>
        <taxon>Sordariomycetes</taxon>
        <taxon>Xylariomycetidae</taxon>
        <taxon>Xylariales</taxon>
        <taxon>Hypoxylaceae</taxon>
        <taxon>Hypoxylon</taxon>
    </lineage>
</organism>
<keyword evidence="2" id="KW-1185">Reference proteome</keyword>
<reference evidence="1 2" key="1">
    <citation type="journal article" date="2022" name="New Phytol.">
        <title>Ecological generalism drives hyperdiversity of secondary metabolite gene clusters in xylarialean endophytes.</title>
        <authorList>
            <person name="Franco M.E.E."/>
            <person name="Wisecaver J.H."/>
            <person name="Arnold A.E."/>
            <person name="Ju Y.M."/>
            <person name="Slot J.C."/>
            <person name="Ahrendt S."/>
            <person name="Moore L.P."/>
            <person name="Eastman K.E."/>
            <person name="Scott K."/>
            <person name="Konkel Z."/>
            <person name="Mondo S.J."/>
            <person name="Kuo A."/>
            <person name="Hayes R.D."/>
            <person name="Haridas S."/>
            <person name="Andreopoulos B."/>
            <person name="Riley R."/>
            <person name="LaButti K."/>
            <person name="Pangilinan J."/>
            <person name="Lipzen A."/>
            <person name="Amirebrahimi M."/>
            <person name="Yan J."/>
            <person name="Adam C."/>
            <person name="Keymanesh K."/>
            <person name="Ng V."/>
            <person name="Louie K."/>
            <person name="Northen T."/>
            <person name="Drula E."/>
            <person name="Henrissat B."/>
            <person name="Hsieh H.M."/>
            <person name="Youens-Clark K."/>
            <person name="Lutzoni F."/>
            <person name="Miadlikowska J."/>
            <person name="Eastwood D.C."/>
            <person name="Hamelin R.C."/>
            <person name="Grigoriev I.V."/>
            <person name="U'Ren J.M."/>
        </authorList>
    </citation>
    <scope>NUCLEOTIDE SEQUENCE [LARGE SCALE GENOMIC DNA]</scope>
    <source>
        <strain evidence="1 2">CBS 119005</strain>
    </source>
</reference>
<sequence length="697" mass="77963">MGSHNTRFSYPPLADVDSIRVLTMAPDDFFNPITGTLDTVTFSERPKYVAISYTWGNSYPDNSKLPISARDPRSLFRYQASPSNHLRSKSDTMLSDPSSNSIGRAEAETLLQQPKYPSHSDSSDLATITLNGQPFQIGHNLHLSLQHLRSPTHPLVIWADAICINQADTKERNQQVSLMSFIYTRAASVLAWLGTKNYPSMGGLFRAMSLEWKGGKTQHLAATIAGGAKMRCSLKPNQATMTRIAESTYWSRLWIIQEMCLPRVLFLVYGSEIWAYEEFSQWDVLPVAEQGPPPPLADVYGAMWQLLETREKRHTDMMTLESLIERFAKSKCTELRDRVYGLLGCANDIRPFVGQNVRAVTAINSLEPRQKLPFKGQRGAGSLRVDYSLSFYEIWTSVINFVFYQAKKVDDRIQVQAALEEKKQSDGERVGDISNEERGISIVRMAGIVQSALGQMIEEESVDLRHTTNDEFITAVGYIAGEIVQIGPEYSSLIGSFRAKQDWTSCWVDHYHTAQDMETLRRVDENYTAKILEYEQRDVDRIRDIRNPHVAAWPLTQGRLRTSYLAHDVGHAATQADEQADGQEPRICLGTGFVISLVPPAAKLGDVVVRFWNCDAAIVMRPVKTSNTENMSYVLVGRADVAEVFDRTATPGRDHYAEQCMSDSTASGSEGGLRHPGAVYVALTLRALQLITASIVT</sequence>
<comment type="caution">
    <text evidence="1">The sequence shown here is derived from an EMBL/GenBank/DDBJ whole genome shotgun (WGS) entry which is preliminary data.</text>
</comment>
<accession>A0ACB9YNY6</accession>
<evidence type="ECO:0000313" key="2">
    <source>
        <dbReference type="Proteomes" id="UP001497700"/>
    </source>
</evidence>
<evidence type="ECO:0000313" key="1">
    <source>
        <dbReference type="EMBL" id="KAI4860683.1"/>
    </source>
</evidence>
<dbReference type="EMBL" id="MU393577">
    <property type="protein sequence ID" value="KAI4860683.1"/>
    <property type="molecule type" value="Genomic_DNA"/>
</dbReference>
<gene>
    <name evidence="1" type="ORF">F4820DRAFT_97975</name>
</gene>
<dbReference type="Proteomes" id="UP001497700">
    <property type="component" value="Unassembled WGS sequence"/>
</dbReference>